<evidence type="ECO:0000256" key="1">
    <source>
        <dbReference type="SAM" id="Phobius"/>
    </source>
</evidence>
<keyword evidence="1" id="KW-1133">Transmembrane helix</keyword>
<feature type="transmembrane region" description="Helical" evidence="1">
    <location>
        <begin position="109"/>
        <end position="128"/>
    </location>
</feature>
<sequence length="131" mass="14357">MAKVLAFLAVICLLPVLIAAIRCLKDNSGNIYDNCNYCGFAKFTMYNGGGVTQQTEYQCLQVPVLTAWGGRYSTDRMNQCYQVTENGQYPMDVELYLCNGNNCNTRCDASSVGLGFASLLGAALLTYLTQM</sequence>
<keyword evidence="1" id="KW-0812">Transmembrane</keyword>
<keyword evidence="1" id="KW-0472">Membrane</keyword>
<evidence type="ECO:0000313" key="4">
    <source>
        <dbReference type="WBParaSite" id="Pan_g18245.t1"/>
    </source>
</evidence>
<feature type="chain" id="PRO_5028805093" evidence="2">
    <location>
        <begin position="21"/>
        <end position="131"/>
    </location>
</feature>
<feature type="signal peptide" evidence="2">
    <location>
        <begin position="1"/>
        <end position="20"/>
    </location>
</feature>
<dbReference type="WBParaSite" id="Pan_g18245.t1">
    <property type="protein sequence ID" value="Pan_g18245.t1"/>
    <property type="gene ID" value="Pan_g18245"/>
</dbReference>
<reference evidence="4" key="2">
    <citation type="submission" date="2020-10" db="UniProtKB">
        <authorList>
            <consortium name="WormBaseParasite"/>
        </authorList>
    </citation>
    <scope>IDENTIFICATION</scope>
</reference>
<reference evidence="3" key="1">
    <citation type="journal article" date="2013" name="Genetics">
        <title>The draft genome and transcriptome of Panagrellus redivivus are shaped by the harsh demands of a free-living lifestyle.</title>
        <authorList>
            <person name="Srinivasan J."/>
            <person name="Dillman A.R."/>
            <person name="Macchietto M.G."/>
            <person name="Heikkinen L."/>
            <person name="Lakso M."/>
            <person name="Fracchia K.M."/>
            <person name="Antoshechkin I."/>
            <person name="Mortazavi A."/>
            <person name="Wong G."/>
            <person name="Sternberg P.W."/>
        </authorList>
    </citation>
    <scope>NUCLEOTIDE SEQUENCE [LARGE SCALE GENOMIC DNA]</scope>
    <source>
        <strain evidence="3">MT8872</strain>
    </source>
</reference>
<proteinExistence type="predicted"/>
<name>A0A7E4ZUH5_PANRE</name>
<accession>A0A7E4ZUH5</accession>
<evidence type="ECO:0000313" key="3">
    <source>
        <dbReference type="Proteomes" id="UP000492821"/>
    </source>
</evidence>
<evidence type="ECO:0000256" key="2">
    <source>
        <dbReference type="SAM" id="SignalP"/>
    </source>
</evidence>
<dbReference type="AlphaFoldDB" id="A0A7E4ZUH5"/>
<keyword evidence="3" id="KW-1185">Reference proteome</keyword>
<protein>
    <submittedName>
        <fullName evidence="4">Protein quiver</fullName>
    </submittedName>
</protein>
<organism evidence="3 4">
    <name type="scientific">Panagrellus redivivus</name>
    <name type="common">Microworm</name>
    <dbReference type="NCBI Taxonomy" id="6233"/>
    <lineage>
        <taxon>Eukaryota</taxon>
        <taxon>Metazoa</taxon>
        <taxon>Ecdysozoa</taxon>
        <taxon>Nematoda</taxon>
        <taxon>Chromadorea</taxon>
        <taxon>Rhabditida</taxon>
        <taxon>Tylenchina</taxon>
        <taxon>Panagrolaimomorpha</taxon>
        <taxon>Panagrolaimoidea</taxon>
        <taxon>Panagrolaimidae</taxon>
        <taxon>Panagrellus</taxon>
    </lineage>
</organism>
<keyword evidence="2" id="KW-0732">Signal</keyword>
<dbReference type="Proteomes" id="UP000492821">
    <property type="component" value="Unassembled WGS sequence"/>
</dbReference>